<dbReference type="EMBL" id="DVOD01000013">
    <property type="protein sequence ID" value="HIU91781.1"/>
    <property type="molecule type" value="Genomic_DNA"/>
</dbReference>
<accession>A0A9D1SR61</accession>
<gene>
    <name evidence="1" type="ORF">IAD26_01460</name>
</gene>
<sequence length="108" mass="11804">MAINRVAVQTIIDTVPAKLRNAARAERQALIKETKKDPIAASFMAAKGEIPFFNNNKLQTELGKLNNKLAAEAYEAKTASEFIQRQPHGSMIAESAERPVVHASMNLG</sequence>
<dbReference type="AlphaFoldDB" id="A0A9D1SR61"/>
<evidence type="ECO:0000313" key="2">
    <source>
        <dbReference type="Proteomes" id="UP000886748"/>
    </source>
</evidence>
<protein>
    <submittedName>
        <fullName evidence="1">Uncharacterized protein</fullName>
    </submittedName>
</protein>
<reference evidence="1" key="1">
    <citation type="submission" date="2020-10" db="EMBL/GenBank/DDBJ databases">
        <authorList>
            <person name="Gilroy R."/>
        </authorList>
    </citation>
    <scope>NUCLEOTIDE SEQUENCE</scope>
    <source>
        <strain evidence="1">CHK154-7741</strain>
    </source>
</reference>
<proteinExistence type="predicted"/>
<evidence type="ECO:0000313" key="1">
    <source>
        <dbReference type="EMBL" id="HIU91781.1"/>
    </source>
</evidence>
<dbReference type="Proteomes" id="UP000886748">
    <property type="component" value="Unassembled WGS sequence"/>
</dbReference>
<organism evidence="1 2">
    <name type="scientific">Candidatus Limenecus avicola</name>
    <dbReference type="NCBI Taxonomy" id="2840847"/>
    <lineage>
        <taxon>Bacteria</taxon>
        <taxon>Bacillati</taxon>
        <taxon>Bacillota</taxon>
        <taxon>Clostridia</taxon>
        <taxon>Eubacteriales</taxon>
        <taxon>Clostridiaceae</taxon>
        <taxon>Clostridiaceae incertae sedis</taxon>
        <taxon>Candidatus Limenecus</taxon>
    </lineage>
</organism>
<name>A0A9D1SR61_9CLOT</name>
<reference evidence="1" key="2">
    <citation type="journal article" date="2021" name="PeerJ">
        <title>Extensive microbial diversity within the chicken gut microbiome revealed by metagenomics and culture.</title>
        <authorList>
            <person name="Gilroy R."/>
            <person name="Ravi A."/>
            <person name="Getino M."/>
            <person name="Pursley I."/>
            <person name="Horton D.L."/>
            <person name="Alikhan N.F."/>
            <person name="Baker D."/>
            <person name="Gharbi K."/>
            <person name="Hall N."/>
            <person name="Watson M."/>
            <person name="Adriaenssens E.M."/>
            <person name="Foster-Nyarko E."/>
            <person name="Jarju S."/>
            <person name="Secka A."/>
            <person name="Antonio M."/>
            <person name="Oren A."/>
            <person name="Chaudhuri R.R."/>
            <person name="La Ragione R."/>
            <person name="Hildebrand F."/>
            <person name="Pallen M.J."/>
        </authorList>
    </citation>
    <scope>NUCLEOTIDE SEQUENCE</scope>
    <source>
        <strain evidence="1">CHK154-7741</strain>
    </source>
</reference>
<comment type="caution">
    <text evidence="1">The sequence shown here is derived from an EMBL/GenBank/DDBJ whole genome shotgun (WGS) entry which is preliminary data.</text>
</comment>